<dbReference type="EMBL" id="QBKP01000002">
    <property type="protein sequence ID" value="PTX52636.1"/>
    <property type="molecule type" value="Genomic_DNA"/>
</dbReference>
<keyword evidence="2" id="KW-0812">Transmembrane</keyword>
<dbReference type="OrthoDB" id="5457650at2"/>
<feature type="transmembrane region" description="Helical" evidence="2">
    <location>
        <begin position="82"/>
        <end position="102"/>
    </location>
</feature>
<feature type="chain" id="PRO_5015551405" evidence="3">
    <location>
        <begin position="25"/>
        <end position="840"/>
    </location>
</feature>
<evidence type="ECO:0000256" key="1">
    <source>
        <dbReference type="SAM" id="MobiDB-lite"/>
    </source>
</evidence>
<evidence type="ECO:0000256" key="2">
    <source>
        <dbReference type="SAM" id="Phobius"/>
    </source>
</evidence>
<dbReference type="AlphaFoldDB" id="A0A2T6B9A9"/>
<dbReference type="NCBIfam" id="TIGR04346">
    <property type="entry name" value="DotA_TraY"/>
    <property type="match status" value="1"/>
</dbReference>
<feature type="transmembrane region" description="Helical" evidence="2">
    <location>
        <begin position="591"/>
        <end position="612"/>
    </location>
</feature>
<dbReference type="Proteomes" id="UP000244224">
    <property type="component" value="Unassembled WGS sequence"/>
</dbReference>
<keyword evidence="2" id="KW-0472">Membrane</keyword>
<evidence type="ECO:0000313" key="5">
    <source>
        <dbReference type="Proteomes" id="UP000244224"/>
    </source>
</evidence>
<protein>
    <submittedName>
        <fullName evidence="4">Conjugal transfer/type IV secretion protein DotA/TraY</fullName>
    </submittedName>
</protein>
<keyword evidence="5" id="KW-1185">Reference proteome</keyword>
<feature type="transmembrane region" description="Helical" evidence="2">
    <location>
        <begin position="564"/>
        <end position="584"/>
    </location>
</feature>
<feature type="region of interest" description="Disordered" evidence="1">
    <location>
        <begin position="817"/>
        <end position="840"/>
    </location>
</feature>
<name>A0A2T6B9A9_9RHOB</name>
<feature type="transmembrane region" description="Helical" evidence="2">
    <location>
        <begin position="663"/>
        <end position="689"/>
    </location>
</feature>
<evidence type="ECO:0000313" key="4">
    <source>
        <dbReference type="EMBL" id="PTX52636.1"/>
    </source>
</evidence>
<accession>A0A2T6B9A9</accession>
<proteinExistence type="predicted"/>
<reference evidence="4 5" key="1">
    <citation type="submission" date="2018-04" db="EMBL/GenBank/DDBJ databases">
        <title>Genomic Encyclopedia of Archaeal and Bacterial Type Strains, Phase II (KMG-II): from individual species to whole genera.</title>
        <authorList>
            <person name="Goeker M."/>
        </authorList>
    </citation>
    <scope>NUCLEOTIDE SEQUENCE [LARGE SCALE GENOMIC DNA]</scope>
    <source>
        <strain evidence="4 5">DSM 21823</strain>
    </source>
</reference>
<feature type="compositionally biased region" description="Polar residues" evidence="1">
    <location>
        <begin position="817"/>
        <end position="826"/>
    </location>
</feature>
<gene>
    <name evidence="4" type="ORF">C8N34_102454</name>
</gene>
<feature type="compositionally biased region" description="Pro residues" evidence="1">
    <location>
        <begin position="830"/>
        <end position="840"/>
    </location>
</feature>
<evidence type="ECO:0000256" key="3">
    <source>
        <dbReference type="SAM" id="SignalP"/>
    </source>
</evidence>
<comment type="caution">
    <text evidence="4">The sequence shown here is derived from an EMBL/GenBank/DDBJ whole genome shotgun (WGS) entry which is preliminary data.</text>
</comment>
<feature type="transmembrane region" description="Helical" evidence="2">
    <location>
        <begin position="709"/>
        <end position="732"/>
    </location>
</feature>
<dbReference type="InterPro" id="IPR027628">
    <property type="entry name" value="DotA_TraY"/>
</dbReference>
<feature type="signal peptide" evidence="3">
    <location>
        <begin position="1"/>
        <end position="24"/>
    </location>
</feature>
<keyword evidence="3" id="KW-0732">Signal</keyword>
<feature type="transmembrane region" description="Helical" evidence="2">
    <location>
        <begin position="618"/>
        <end position="642"/>
    </location>
</feature>
<organism evidence="4 5">
    <name type="scientific">Gemmobacter caeni</name>
    <dbReference type="NCBI Taxonomy" id="589035"/>
    <lineage>
        <taxon>Bacteria</taxon>
        <taxon>Pseudomonadati</taxon>
        <taxon>Pseudomonadota</taxon>
        <taxon>Alphaproteobacteria</taxon>
        <taxon>Rhodobacterales</taxon>
        <taxon>Paracoccaceae</taxon>
        <taxon>Gemmobacter</taxon>
    </lineage>
</organism>
<sequence length="840" mass="88904">MPDLKKLLILIFGVTLMMVSQAVAQATPGGSLPTPSDYGDLFGTRTGDAYSSVLLNELFGPLFPSAALAEGATGNRTVFSSIIGYFNVIILVIGGLMFFYNVTVGVLQSAHEGQVLGQRWSSLWAPIRVLFAVGLLVPVPNYGGYNIAQLGVAYVVKGSTNIASEIWRGSVTLILSGDIPIATSETRYSPDMIRTLYDNASCMALLNYQYATIGSSKRVAYSEVETPVASPINGQGVRMAAWSDPDAVPTFPRYQSTTYVTGGSRPESPGICGSWYTPDLPAYILRVLDENGPDSAAATSIMDRFAAGHRDIMLYVQTEVNGLVTGSGSGAPVRQDVFDSAILEPAIFTEDLRRISQEANRRMNVLAEELRGIAAGGAGHGSLRQNLLDRISGGCTTLAGGGDNANARPGECYGEGWIGAGAYYTTLARVNAEINSLTTAQSVATGPTYMTMYGMNQDTFVDSAGGGGILWGRNSRGELLPSEEEAQRILTRYTELYSRSSYPLAALGFNMSTSDIIDANADAGASTEGFISQIGRWISGGIQTAQAGMLSFFDPANSVGKDPMVGLISTGGMLIMFGITLLGISAFSTSVAVIAVPFFSVILAAGATLSFVLPLMPFFYWVLGVTGYFLLIVEAIVAVNLWALAHMRMDGDGISGMAGQKGWLMLLALLMTPVLMVFGFLIGMAIFRITSTLISSGMFYAVSGISGGANPLIAMIGVIAFSIMIVTAYIFLLERSFSLISEFPSRVMQWMGENINIGGGEDRIRAAAGAAAVATNSLGNQMEKPFQMRQLSDGTTAPSSAQKGVRSAARWFQSRTGSAYSAKQVGSSGAPPPTPPRSSP</sequence>
<dbReference type="RefSeq" id="WP_108128043.1">
    <property type="nucleotide sequence ID" value="NZ_QBKP01000002.1"/>
</dbReference>
<keyword evidence="2" id="KW-1133">Transmembrane helix</keyword>